<evidence type="ECO:0000313" key="11">
    <source>
        <dbReference type="EMBL" id="KGO74828.1"/>
    </source>
</evidence>
<comment type="caution">
    <text evidence="11">The sequence shown here is derived from an EMBL/GenBank/DDBJ whole genome shotgun (WGS) entry which is preliminary data.</text>
</comment>
<protein>
    <recommendedName>
        <fullName evidence="1">non-specific serine/threonine protein kinase</fullName>
        <ecNumber evidence="1">2.7.11.1</ecNumber>
    </recommendedName>
</protein>
<dbReference type="Pfam" id="PF00069">
    <property type="entry name" value="Pkinase"/>
    <property type="match status" value="1"/>
</dbReference>
<dbReference type="GO" id="GO:0004674">
    <property type="term" value="F:protein serine/threonine kinase activity"/>
    <property type="evidence" value="ECO:0007669"/>
    <property type="project" value="UniProtKB-KW"/>
</dbReference>
<evidence type="ECO:0000313" key="12">
    <source>
        <dbReference type="Proteomes" id="UP000030104"/>
    </source>
</evidence>
<evidence type="ECO:0000256" key="2">
    <source>
        <dbReference type="ARBA" id="ARBA00022527"/>
    </source>
</evidence>
<name>A0A0A2L6J9_PENIT</name>
<gene>
    <name evidence="11" type="ORF">PITC_031060</name>
</gene>
<organism evidence="11 12">
    <name type="scientific">Penicillium italicum</name>
    <name type="common">Blue mold</name>
    <dbReference type="NCBI Taxonomy" id="40296"/>
    <lineage>
        <taxon>Eukaryota</taxon>
        <taxon>Fungi</taxon>
        <taxon>Dikarya</taxon>
        <taxon>Ascomycota</taxon>
        <taxon>Pezizomycotina</taxon>
        <taxon>Eurotiomycetes</taxon>
        <taxon>Eurotiomycetidae</taxon>
        <taxon>Eurotiales</taxon>
        <taxon>Aspergillaceae</taxon>
        <taxon>Penicillium</taxon>
    </lineage>
</organism>
<comment type="catalytic activity">
    <reaction evidence="7">
        <text>L-threonyl-[protein] + ATP = O-phospho-L-threonyl-[protein] + ADP + H(+)</text>
        <dbReference type="Rhea" id="RHEA:46608"/>
        <dbReference type="Rhea" id="RHEA-COMP:11060"/>
        <dbReference type="Rhea" id="RHEA-COMP:11605"/>
        <dbReference type="ChEBI" id="CHEBI:15378"/>
        <dbReference type="ChEBI" id="CHEBI:30013"/>
        <dbReference type="ChEBI" id="CHEBI:30616"/>
        <dbReference type="ChEBI" id="CHEBI:61977"/>
        <dbReference type="ChEBI" id="CHEBI:456216"/>
        <dbReference type="EC" id="2.7.11.1"/>
    </reaction>
</comment>
<accession>A0A0A2L6J9</accession>
<dbReference type="InterPro" id="IPR017441">
    <property type="entry name" value="Protein_kinase_ATP_BS"/>
</dbReference>
<dbReference type="PhylomeDB" id="A0A0A2L6J9"/>
<dbReference type="PROSITE" id="PS00107">
    <property type="entry name" value="PROTEIN_KINASE_ATP"/>
    <property type="match status" value="1"/>
</dbReference>
<keyword evidence="12" id="KW-1185">Reference proteome</keyword>
<keyword evidence="5" id="KW-0418">Kinase</keyword>
<dbReference type="GO" id="GO:0005524">
    <property type="term" value="F:ATP binding"/>
    <property type="evidence" value="ECO:0007669"/>
    <property type="project" value="UniProtKB-UniRule"/>
</dbReference>
<evidence type="ECO:0000256" key="9">
    <source>
        <dbReference type="PROSITE-ProRule" id="PRU10141"/>
    </source>
</evidence>
<dbReference type="AlphaFoldDB" id="A0A0A2L6J9"/>
<sequence>MMSQYRLIEDIEDLDRYRPGGYHPLQVGDELGNARYRVIDKLGYGGYSTIWLARDLQMARYVAVKVVTADASGTQEASLISSLGNAPSRPGKRVIPPLIDTFWVDGPNGKHMCIVTPPAQMSLFDAKEASTFGLFRPKVAQSIIAQLIHGVAFLHSERIVHGDLHLGNILVQFPKVIDRLSTSELYEKFGKPEPEAIVRLDGKPLTNGVPGQVFIPGWFGVRSEDIDFGEESIILSDFGESFNPHKLPKLSSKTLPLLQPPEARFSDEPLSFASDIWTLACTIWEIAGYRPLFETFFPTADRVTAEQVEVLGILPPEWWEKWSKRLDWFNEEGELDLKPGISARRAFGQRFEYSIQEPRGEAGLETMTVKERRAFEVMLRSMLIYRPNERATAQQVLQSEWMIGWGQPALEQSRSAYTL</sequence>
<keyword evidence="4 9" id="KW-0547">Nucleotide-binding</keyword>
<reference evidence="11 12" key="1">
    <citation type="journal article" date="2015" name="Mol. Plant Microbe Interact.">
        <title>Genome, transcriptome, and functional analyses of Penicillium expansum provide new insights into secondary metabolism and pathogenicity.</title>
        <authorList>
            <person name="Ballester A.R."/>
            <person name="Marcet-Houben M."/>
            <person name="Levin E."/>
            <person name="Sela N."/>
            <person name="Selma-Lazaro C."/>
            <person name="Carmona L."/>
            <person name="Wisniewski M."/>
            <person name="Droby S."/>
            <person name="Gonzalez-Candelas L."/>
            <person name="Gabaldon T."/>
        </authorList>
    </citation>
    <scope>NUCLEOTIDE SEQUENCE [LARGE SCALE GENOMIC DNA]</scope>
    <source>
        <strain evidence="11 12">PHI-1</strain>
    </source>
</reference>
<proteinExistence type="predicted"/>
<keyword evidence="3" id="KW-0808">Transferase</keyword>
<dbReference type="OMA" id="HRCIVTP"/>
<evidence type="ECO:0000259" key="10">
    <source>
        <dbReference type="PROSITE" id="PS50011"/>
    </source>
</evidence>
<evidence type="ECO:0000256" key="5">
    <source>
        <dbReference type="ARBA" id="ARBA00022777"/>
    </source>
</evidence>
<feature type="binding site" evidence="9">
    <location>
        <position position="65"/>
    </location>
    <ligand>
        <name>ATP</name>
        <dbReference type="ChEBI" id="CHEBI:30616"/>
    </ligand>
</feature>
<dbReference type="SUPFAM" id="SSF56112">
    <property type="entry name" value="Protein kinase-like (PK-like)"/>
    <property type="match status" value="1"/>
</dbReference>
<evidence type="ECO:0000256" key="1">
    <source>
        <dbReference type="ARBA" id="ARBA00012513"/>
    </source>
</evidence>
<evidence type="ECO:0000256" key="3">
    <source>
        <dbReference type="ARBA" id="ARBA00022679"/>
    </source>
</evidence>
<evidence type="ECO:0000256" key="8">
    <source>
        <dbReference type="ARBA" id="ARBA00048679"/>
    </source>
</evidence>
<dbReference type="Proteomes" id="UP000030104">
    <property type="component" value="Unassembled WGS sequence"/>
</dbReference>
<dbReference type="PANTHER" id="PTHR47634:SF9">
    <property type="entry name" value="PROTEIN KINASE DOMAIN-CONTAINING PROTEIN-RELATED"/>
    <property type="match status" value="1"/>
</dbReference>
<evidence type="ECO:0000256" key="7">
    <source>
        <dbReference type="ARBA" id="ARBA00047899"/>
    </source>
</evidence>
<dbReference type="InterPro" id="IPR011009">
    <property type="entry name" value="Kinase-like_dom_sf"/>
</dbReference>
<dbReference type="GO" id="GO:0050684">
    <property type="term" value="P:regulation of mRNA processing"/>
    <property type="evidence" value="ECO:0007669"/>
    <property type="project" value="TreeGrafter"/>
</dbReference>
<dbReference type="SMART" id="SM00220">
    <property type="entry name" value="S_TKc"/>
    <property type="match status" value="1"/>
</dbReference>
<feature type="domain" description="Protein kinase" evidence="10">
    <location>
        <begin position="36"/>
        <end position="402"/>
    </location>
</feature>
<keyword evidence="6 9" id="KW-0067">ATP-binding</keyword>
<dbReference type="OrthoDB" id="5979581at2759"/>
<dbReference type="InterPro" id="IPR051334">
    <property type="entry name" value="SRPK"/>
</dbReference>
<dbReference type="EC" id="2.7.11.1" evidence="1"/>
<evidence type="ECO:0000256" key="6">
    <source>
        <dbReference type="ARBA" id="ARBA00022840"/>
    </source>
</evidence>
<dbReference type="Gene3D" id="1.10.510.10">
    <property type="entry name" value="Transferase(Phosphotransferase) domain 1"/>
    <property type="match status" value="1"/>
</dbReference>
<dbReference type="STRING" id="40296.A0A0A2L6J9"/>
<dbReference type="EMBL" id="JQGA01000571">
    <property type="protein sequence ID" value="KGO74828.1"/>
    <property type="molecule type" value="Genomic_DNA"/>
</dbReference>
<dbReference type="Gene3D" id="3.30.200.20">
    <property type="entry name" value="Phosphorylase Kinase, domain 1"/>
    <property type="match status" value="1"/>
</dbReference>
<dbReference type="HOGENOM" id="CLU_000288_81_2_1"/>
<keyword evidence="2" id="KW-0723">Serine/threonine-protein kinase</keyword>
<evidence type="ECO:0000256" key="4">
    <source>
        <dbReference type="ARBA" id="ARBA00022741"/>
    </source>
</evidence>
<comment type="catalytic activity">
    <reaction evidence="8">
        <text>L-seryl-[protein] + ATP = O-phospho-L-seryl-[protein] + ADP + H(+)</text>
        <dbReference type="Rhea" id="RHEA:17989"/>
        <dbReference type="Rhea" id="RHEA-COMP:9863"/>
        <dbReference type="Rhea" id="RHEA-COMP:11604"/>
        <dbReference type="ChEBI" id="CHEBI:15378"/>
        <dbReference type="ChEBI" id="CHEBI:29999"/>
        <dbReference type="ChEBI" id="CHEBI:30616"/>
        <dbReference type="ChEBI" id="CHEBI:83421"/>
        <dbReference type="ChEBI" id="CHEBI:456216"/>
        <dbReference type="EC" id="2.7.11.1"/>
    </reaction>
</comment>
<dbReference type="InterPro" id="IPR000719">
    <property type="entry name" value="Prot_kinase_dom"/>
</dbReference>
<dbReference type="GO" id="GO:0000245">
    <property type="term" value="P:spliceosomal complex assembly"/>
    <property type="evidence" value="ECO:0007669"/>
    <property type="project" value="TreeGrafter"/>
</dbReference>
<dbReference type="PROSITE" id="PS50011">
    <property type="entry name" value="PROTEIN_KINASE_DOM"/>
    <property type="match status" value="1"/>
</dbReference>
<dbReference type="PANTHER" id="PTHR47634">
    <property type="entry name" value="PROTEIN KINASE DOMAIN-CONTAINING PROTEIN-RELATED"/>
    <property type="match status" value="1"/>
</dbReference>